<reference evidence="4" key="1">
    <citation type="journal article" date="2019" name="Int. J. Syst. Evol. Microbiol.">
        <title>The Global Catalogue of Microorganisms (GCM) 10K type strain sequencing project: providing services to taxonomists for standard genome sequencing and annotation.</title>
        <authorList>
            <consortium name="The Broad Institute Genomics Platform"/>
            <consortium name="The Broad Institute Genome Sequencing Center for Infectious Disease"/>
            <person name="Wu L."/>
            <person name="Ma J."/>
        </authorList>
    </citation>
    <scope>NUCLEOTIDE SEQUENCE [LARGE SCALE GENOMIC DNA]</scope>
    <source>
        <strain evidence="4">KCTC 33576</strain>
    </source>
</reference>
<evidence type="ECO:0000313" key="3">
    <source>
        <dbReference type="EMBL" id="MFD2840095.1"/>
    </source>
</evidence>
<keyword evidence="1" id="KW-0472">Membrane</keyword>
<evidence type="ECO:0000259" key="2">
    <source>
        <dbReference type="Pfam" id="PF20155"/>
    </source>
</evidence>
<name>A0ABW5XCC3_9MICO</name>
<accession>A0ABW5XCC3</accession>
<protein>
    <submittedName>
        <fullName evidence="3">Tape measure protein</fullName>
    </submittedName>
</protein>
<keyword evidence="4" id="KW-1185">Reference proteome</keyword>
<dbReference type="Gene3D" id="1.20.120.20">
    <property type="entry name" value="Apolipoprotein"/>
    <property type="match status" value="1"/>
</dbReference>
<dbReference type="NCBIfam" id="TIGR02675">
    <property type="entry name" value="tape_meas_nterm"/>
    <property type="match status" value="1"/>
</dbReference>
<dbReference type="Pfam" id="PF20155">
    <property type="entry name" value="TMP_3"/>
    <property type="match status" value="1"/>
</dbReference>
<feature type="domain" description="Tape measure protein N-terminal" evidence="2">
    <location>
        <begin position="67"/>
        <end position="240"/>
    </location>
</feature>
<comment type="caution">
    <text evidence="3">The sequence shown here is derived from an EMBL/GenBank/DDBJ whole genome shotgun (WGS) entry which is preliminary data.</text>
</comment>
<keyword evidence="1" id="KW-1133">Transmembrane helix</keyword>
<feature type="transmembrane region" description="Helical" evidence="1">
    <location>
        <begin position="400"/>
        <end position="427"/>
    </location>
</feature>
<organism evidence="3 4">
    <name type="scientific">Populibacterium corticicola</name>
    <dbReference type="NCBI Taxonomy" id="1812826"/>
    <lineage>
        <taxon>Bacteria</taxon>
        <taxon>Bacillati</taxon>
        <taxon>Actinomycetota</taxon>
        <taxon>Actinomycetes</taxon>
        <taxon>Micrococcales</taxon>
        <taxon>Jonesiaceae</taxon>
        <taxon>Populibacterium</taxon>
    </lineage>
</organism>
<evidence type="ECO:0000256" key="1">
    <source>
        <dbReference type="SAM" id="Phobius"/>
    </source>
</evidence>
<feature type="transmembrane region" description="Helical" evidence="1">
    <location>
        <begin position="48"/>
        <end position="68"/>
    </location>
</feature>
<dbReference type="PANTHER" id="PTHR37813">
    <property type="entry name" value="FELS-2 PROPHAGE PROTEIN"/>
    <property type="match status" value="1"/>
</dbReference>
<sequence length="970" mass="102031">MANKHAITIAVLADTKNFAKSMKNLSTETGLSKVGNGVKKVGGFLKKATGAAAGLAVAIAAVAIKGGFDRAMKIEDARASLEGLGHSTKSIDKIMGSALESVKGTAFGLGDAATIASTAVAAGIKPGEKLTRTLKLTANTAALAKVGLNEMGSILNKVWTAGKVSTTELNQIADRGIPIWTKLAEHYKVNGTELRKMVSGGKVSAEDFASVLEGTVGNAAEAMGNTTRGAWNNMLAALSRGGEAFLKGVFPYFKKGFTGITGLLDKIAPLAEKLGQTFGRWVEGTVIPALQNLGTWITTTVVPALKELGAWITSNRATLEELGAKLTEIGQTVLAAFIATLQAAYAALQTTAQWIKNNHDWLLPLVTVIASAVAGYNAYIKVMAIWKAAVVAAKAAQVALNAAMALNPIGLVIAAVAALTAGLVWFFTKTETGKRTWDRIWSGIKSTFQGAMRAIQPVLKELKAYWDVMWPRMKAAWDAVGPPLINYIKRLFSIMGSSVGTVFKNMGVVIKTIWNQIKNVIKTALGVIQGIIKTVTSIMKGDWSGAWSGIKQIVKSMTDGIRNTFKNLASGMGEIGKNIIRGLVGGLKSLASAPGEALSAIGSGIKNKFKSILGINSPSKVFEGYGANIVQGLVSGLDKNRERAGAAITKIANKIKDAKHLQGKNALVEYVRAQGRDLDALWKTHDATVKKLTKAKDQLKALLDARRSMRDQIASSLSGAVNLGSVVAKDEDGNIAKGKTTKKDVASYVSGLAKKAKTFAARMKDLVAKGWPSSLVQHVAGLGWDDGVEVANALLAKGKGSTAANAAIKADWASIEKSSLSVGKTVSRDMFNVGIDAAQGLVDGLTASAKKTENAAKKLAKTLAKWVKKELGIASPSKLFRTFGQFTTEGLALGLTDEASRVAKSMKKVTGLVTDGYNPSLSPTLPNGAQPQAAGSVTYQITVNALTATEEVGRKVVESIKKFERAGGRV</sequence>
<proteinExistence type="predicted"/>
<feature type="transmembrane region" description="Helical" evidence="1">
    <location>
        <begin position="333"/>
        <end position="355"/>
    </location>
</feature>
<dbReference type="Proteomes" id="UP001597391">
    <property type="component" value="Unassembled WGS sequence"/>
</dbReference>
<evidence type="ECO:0000313" key="4">
    <source>
        <dbReference type="Proteomes" id="UP001597391"/>
    </source>
</evidence>
<dbReference type="EMBL" id="JBHUOP010000002">
    <property type="protein sequence ID" value="MFD2840095.1"/>
    <property type="molecule type" value="Genomic_DNA"/>
</dbReference>
<dbReference type="InterPro" id="IPR013491">
    <property type="entry name" value="Tape_meas_N"/>
</dbReference>
<keyword evidence="1" id="KW-0812">Transmembrane</keyword>
<gene>
    <name evidence="3" type="ORF">ACFSYH_05870</name>
</gene>
<dbReference type="PANTHER" id="PTHR37813:SF1">
    <property type="entry name" value="FELS-2 PROPHAGE PROTEIN"/>
    <property type="match status" value="1"/>
</dbReference>
<feature type="transmembrane region" description="Helical" evidence="1">
    <location>
        <begin position="361"/>
        <end position="379"/>
    </location>
</feature>
<dbReference type="RefSeq" id="WP_377465760.1">
    <property type="nucleotide sequence ID" value="NZ_JBHUOP010000002.1"/>
</dbReference>